<gene>
    <name evidence="2" type="ORF">CEXT_732941</name>
</gene>
<feature type="region of interest" description="Disordered" evidence="1">
    <location>
        <begin position="200"/>
        <end position="223"/>
    </location>
</feature>
<protein>
    <submittedName>
        <fullName evidence="2">Uncharacterized protein</fullName>
    </submittedName>
</protein>
<organism evidence="2 3">
    <name type="scientific">Caerostris extrusa</name>
    <name type="common">Bark spider</name>
    <name type="synonym">Caerostris bankana</name>
    <dbReference type="NCBI Taxonomy" id="172846"/>
    <lineage>
        <taxon>Eukaryota</taxon>
        <taxon>Metazoa</taxon>
        <taxon>Ecdysozoa</taxon>
        <taxon>Arthropoda</taxon>
        <taxon>Chelicerata</taxon>
        <taxon>Arachnida</taxon>
        <taxon>Araneae</taxon>
        <taxon>Araneomorphae</taxon>
        <taxon>Entelegynae</taxon>
        <taxon>Araneoidea</taxon>
        <taxon>Araneidae</taxon>
        <taxon>Caerostris</taxon>
    </lineage>
</organism>
<evidence type="ECO:0000313" key="2">
    <source>
        <dbReference type="EMBL" id="GIY14194.1"/>
    </source>
</evidence>
<evidence type="ECO:0000313" key="3">
    <source>
        <dbReference type="Proteomes" id="UP001054945"/>
    </source>
</evidence>
<sequence length="223" mass="25051">MQKNSGLNPLEGQLKSRFSKMRRIEGDYDSTCITSFRLENEASGLPLEIKKVHPQFFQRSSAKRGQKKTTLISRTVGMRVAEQQKSMNDSICRAGGEGRKGGHPSGAAATAEQQLMSVSSCRPFVVEDTLRAARSRGRRRWEEEGFRARHFVQKSMRDVLNSSGVEKWGKYPAVIYHTKNKSRHPRLVCLLWGGEATISGPRCAPHQGDPAVKNRDGKHKHLH</sequence>
<dbReference type="EMBL" id="BPLR01007051">
    <property type="protein sequence ID" value="GIY14194.1"/>
    <property type="molecule type" value="Genomic_DNA"/>
</dbReference>
<accession>A0AAV4QY50</accession>
<evidence type="ECO:0000256" key="1">
    <source>
        <dbReference type="SAM" id="MobiDB-lite"/>
    </source>
</evidence>
<comment type="caution">
    <text evidence="2">The sequence shown here is derived from an EMBL/GenBank/DDBJ whole genome shotgun (WGS) entry which is preliminary data.</text>
</comment>
<reference evidence="2 3" key="1">
    <citation type="submission" date="2021-06" db="EMBL/GenBank/DDBJ databases">
        <title>Caerostris extrusa draft genome.</title>
        <authorList>
            <person name="Kono N."/>
            <person name="Arakawa K."/>
        </authorList>
    </citation>
    <scope>NUCLEOTIDE SEQUENCE [LARGE SCALE GENOMIC DNA]</scope>
</reference>
<proteinExistence type="predicted"/>
<keyword evidence="3" id="KW-1185">Reference proteome</keyword>
<name>A0AAV4QY50_CAEEX</name>
<dbReference type="Proteomes" id="UP001054945">
    <property type="component" value="Unassembled WGS sequence"/>
</dbReference>
<dbReference type="AlphaFoldDB" id="A0AAV4QY50"/>